<evidence type="ECO:0000313" key="2">
    <source>
        <dbReference type="EMBL" id="EFI98166.1"/>
    </source>
</evidence>
<protein>
    <submittedName>
        <fullName evidence="2">Uncharacterized protein</fullName>
    </submittedName>
</protein>
<dbReference type="HOGENOM" id="CLU_311250_0_0_1"/>
<evidence type="ECO:0000313" key="3">
    <source>
        <dbReference type="Proteomes" id="UP000007431"/>
    </source>
</evidence>
<keyword evidence="3" id="KW-1185">Reference proteome</keyword>
<sequence length="961" mass="110553">MTFYFFIALGADAPPLQVYHFEHGDTWVAIGGCYEDLLQSPRAERLLRPEDREDGPGPRWIVIPFLWRPYGPSTVISSRDPVAPLLWKPDIPDLLTNREGSRIAADRIQQMMDAARAFVQIAERLRDSAPPAFFLRDGARIKPTDVDFLSIQGRGEADWILERAREFNTAAMDHVSFTAWFTLNFRGWEEVLSPEQLEVVRACQFKDRPKKGCLLNLLVDYPLVNFERWIKHKVPIYYIFTEAMYYLDRFVRVRPDIIQDYWERRQCQNTEEDLKDFYCLVEPATIEYDDFFQQRLQRRTLVDTPRFHYRPQVMYSVQICQGYRPYIVHNPTLAKLLLERYEAINRPETPGRIRMARWAAREPYRGPEDEREFTMDPGTTGLPSDLPFADKSFDRDSQWVENDYLTLRELFKLSFAPRPGEAYNIEGGRSAFPLEEGGGLKEFEKELVARAVYEGKKRPEEYLEFHDWEIGWGGQVEWMLSIAQTASAVSDDAEMGDPRPLEEGELTDDSHGSSSESDEFTTAPLSRPSLGQRITDPTTGEPVWQRGLAARLSSPSEVDRRRGRRTRWDDESSEGEGTPASSVASSGRVWQTERRSASPVRTSRLADPGRTSSKVYSEGHTRWKEVEEGFWRQLDELANRMTMPRGPYVRDDVRRPRIDWSDDFVARGLLHVHGWEDRVRLLLYTIYHRSLRTPVHVLDFVVEKGMKVSFLVPRDPVPTLAQIGSRNPPSSTLFSPLSGRTPREVFRIWESQLQGPAWAKTHFAAFLAEGGTIAYLVRHYAKDYLDCAGSGVSPESRAYTLNSFPLPVSCKLGGNYFVVRDVAGDTELEAIGGQVANSRDEMNPYYVVPPTATFDSPEWIIGTGEWGEAEEAYLNEVLHRWKTGKETKLRTAVQWAKHAGVWAHAYKQRRPEEAKRERVPSGSECEEWCKKLEEAFGVSLEFRKVADLVKPLKAKNLRQFR</sequence>
<gene>
    <name evidence="2" type="ORF">SCHCODRAFT_233863</name>
</gene>
<dbReference type="RefSeq" id="XP_003033069.1">
    <property type="nucleotide sequence ID" value="XM_003033023.1"/>
</dbReference>
<feature type="compositionally biased region" description="Polar residues" evidence="1">
    <location>
        <begin position="579"/>
        <end position="589"/>
    </location>
</feature>
<dbReference type="Proteomes" id="UP000007431">
    <property type="component" value="Unassembled WGS sequence"/>
</dbReference>
<dbReference type="KEGG" id="scm:SCHCO_02495290"/>
<evidence type="ECO:0000256" key="1">
    <source>
        <dbReference type="SAM" id="MobiDB-lite"/>
    </source>
</evidence>
<dbReference type="EMBL" id="GL377305">
    <property type="protein sequence ID" value="EFI98166.1"/>
    <property type="molecule type" value="Genomic_DNA"/>
</dbReference>
<reference evidence="2 3" key="1">
    <citation type="journal article" date="2010" name="Nat. Biotechnol.">
        <title>Genome sequence of the model mushroom Schizophyllum commune.</title>
        <authorList>
            <person name="Ohm R.A."/>
            <person name="de Jong J.F."/>
            <person name="Lugones L.G."/>
            <person name="Aerts A."/>
            <person name="Kothe E."/>
            <person name="Stajich J.E."/>
            <person name="de Vries R.P."/>
            <person name="Record E."/>
            <person name="Levasseur A."/>
            <person name="Baker S.E."/>
            <person name="Bartholomew K.A."/>
            <person name="Coutinho P.M."/>
            <person name="Erdmann S."/>
            <person name="Fowler T.J."/>
            <person name="Gathman A.C."/>
            <person name="Lombard V."/>
            <person name="Henrissat B."/>
            <person name="Knabe N."/>
            <person name="Kuees U."/>
            <person name="Lilly W.W."/>
            <person name="Lindquist E."/>
            <person name="Lucas S."/>
            <person name="Magnuson J.K."/>
            <person name="Piumi F."/>
            <person name="Raudaskoski M."/>
            <person name="Salamov A."/>
            <person name="Schmutz J."/>
            <person name="Schwarze F.W.M.R."/>
            <person name="vanKuyk P.A."/>
            <person name="Horton J.S."/>
            <person name="Grigoriev I.V."/>
            <person name="Woesten H.A.B."/>
        </authorList>
    </citation>
    <scope>NUCLEOTIDE SEQUENCE [LARGE SCALE GENOMIC DNA]</scope>
    <source>
        <strain evidence="3">H4-8 / FGSC 9210</strain>
    </source>
</reference>
<dbReference type="VEuPathDB" id="FungiDB:SCHCODRAFT_02495290"/>
<proteinExistence type="predicted"/>
<dbReference type="OrthoDB" id="3038950at2759"/>
<dbReference type="AlphaFoldDB" id="D8Q2Q0"/>
<accession>D8Q2Q0</accession>
<name>D8Q2Q0_SCHCM</name>
<organism evidence="3">
    <name type="scientific">Schizophyllum commune (strain H4-8 / FGSC 9210)</name>
    <name type="common">Split gill fungus</name>
    <dbReference type="NCBI Taxonomy" id="578458"/>
    <lineage>
        <taxon>Eukaryota</taxon>
        <taxon>Fungi</taxon>
        <taxon>Dikarya</taxon>
        <taxon>Basidiomycota</taxon>
        <taxon>Agaricomycotina</taxon>
        <taxon>Agaricomycetes</taxon>
        <taxon>Agaricomycetidae</taxon>
        <taxon>Agaricales</taxon>
        <taxon>Schizophyllaceae</taxon>
        <taxon>Schizophyllum</taxon>
    </lineage>
</organism>
<dbReference type="InParanoid" id="D8Q2Q0"/>
<dbReference type="GeneID" id="9592743"/>
<feature type="region of interest" description="Disordered" evidence="1">
    <location>
        <begin position="489"/>
        <end position="618"/>
    </location>
</feature>